<reference evidence="2" key="1">
    <citation type="journal article" date="2020" name="mSystems">
        <title>Genome- and Community-Level Interaction Insights into Carbon Utilization and Element Cycling Functions of Hydrothermarchaeota in Hydrothermal Sediment.</title>
        <authorList>
            <person name="Zhou Z."/>
            <person name="Liu Y."/>
            <person name="Xu W."/>
            <person name="Pan J."/>
            <person name="Luo Z.H."/>
            <person name="Li M."/>
        </authorList>
    </citation>
    <scope>NUCLEOTIDE SEQUENCE [LARGE SCALE GENOMIC DNA]</scope>
    <source>
        <strain evidence="2">HyVt-456</strain>
    </source>
</reference>
<dbReference type="AlphaFoldDB" id="A0A7V1PWE5"/>
<dbReference type="Gene3D" id="2.30.30.40">
    <property type="entry name" value="SH3 Domains"/>
    <property type="match status" value="1"/>
</dbReference>
<dbReference type="EMBL" id="DRLD01000352">
    <property type="protein sequence ID" value="HED11507.1"/>
    <property type="molecule type" value="Genomic_DNA"/>
</dbReference>
<gene>
    <name evidence="2" type="ORF">ENJ10_12520</name>
</gene>
<dbReference type="PROSITE" id="PS51781">
    <property type="entry name" value="SH3B"/>
    <property type="match status" value="1"/>
</dbReference>
<evidence type="ECO:0000313" key="2">
    <source>
        <dbReference type="EMBL" id="HED11507.1"/>
    </source>
</evidence>
<dbReference type="Pfam" id="PF08239">
    <property type="entry name" value="SH3_3"/>
    <property type="match status" value="1"/>
</dbReference>
<dbReference type="SMART" id="SM00287">
    <property type="entry name" value="SH3b"/>
    <property type="match status" value="1"/>
</dbReference>
<sequence length="97" mass="10989">MYNLYNSPVLDDLRRRLLGVDFDLKDDKGATPRVAVVTAGRLNIRGGPSIKAGRVARPLPRGQQVEILQHRGNWVEVETRIRGWVHKDYISPKKGET</sequence>
<proteinExistence type="predicted"/>
<dbReference type="Proteomes" id="UP000886005">
    <property type="component" value="Unassembled WGS sequence"/>
</dbReference>
<organism evidence="2">
    <name type="scientific">Caldithrix abyssi</name>
    <dbReference type="NCBI Taxonomy" id="187145"/>
    <lineage>
        <taxon>Bacteria</taxon>
        <taxon>Pseudomonadati</taxon>
        <taxon>Calditrichota</taxon>
        <taxon>Calditrichia</taxon>
        <taxon>Calditrichales</taxon>
        <taxon>Calditrichaceae</taxon>
        <taxon>Caldithrix</taxon>
    </lineage>
</organism>
<accession>A0A7V1PWE5</accession>
<name>A0A7V1PWE5_CALAY</name>
<evidence type="ECO:0000259" key="1">
    <source>
        <dbReference type="PROSITE" id="PS51781"/>
    </source>
</evidence>
<feature type="domain" description="SH3b" evidence="1">
    <location>
        <begin position="32"/>
        <end position="94"/>
    </location>
</feature>
<dbReference type="InterPro" id="IPR003646">
    <property type="entry name" value="SH3-like_bac-type"/>
</dbReference>
<protein>
    <submittedName>
        <fullName evidence="2">SH3 domain-containing protein</fullName>
    </submittedName>
</protein>
<comment type="caution">
    <text evidence="2">The sequence shown here is derived from an EMBL/GenBank/DDBJ whole genome shotgun (WGS) entry which is preliminary data.</text>
</comment>